<evidence type="ECO:0000313" key="2">
    <source>
        <dbReference type="Proteomes" id="UP000247099"/>
    </source>
</evidence>
<name>A0A317ZI56_9BACT</name>
<accession>A0A317ZI56</accession>
<evidence type="ECO:0008006" key="3">
    <source>
        <dbReference type="Google" id="ProtNLM"/>
    </source>
</evidence>
<dbReference type="InterPro" id="IPR007433">
    <property type="entry name" value="DUF481"/>
</dbReference>
<organism evidence="1 2">
    <name type="scientific">Coraliomargarita sinensis</name>
    <dbReference type="NCBI Taxonomy" id="2174842"/>
    <lineage>
        <taxon>Bacteria</taxon>
        <taxon>Pseudomonadati</taxon>
        <taxon>Verrucomicrobiota</taxon>
        <taxon>Opitutia</taxon>
        <taxon>Puniceicoccales</taxon>
        <taxon>Coraliomargaritaceae</taxon>
        <taxon>Coraliomargarita</taxon>
    </lineage>
</organism>
<protein>
    <recommendedName>
        <fullName evidence="3">DUF481 domain-containing protein</fullName>
    </recommendedName>
</protein>
<comment type="caution">
    <text evidence="1">The sequence shown here is derived from an EMBL/GenBank/DDBJ whole genome shotgun (WGS) entry which is preliminary data.</text>
</comment>
<dbReference type="InParanoid" id="A0A317ZI56"/>
<evidence type="ECO:0000313" key="1">
    <source>
        <dbReference type="EMBL" id="PXA05404.1"/>
    </source>
</evidence>
<dbReference type="EMBL" id="QHJQ01000001">
    <property type="protein sequence ID" value="PXA05404.1"/>
    <property type="molecule type" value="Genomic_DNA"/>
</dbReference>
<reference evidence="1 2" key="1">
    <citation type="submission" date="2018-05" db="EMBL/GenBank/DDBJ databases">
        <title>Coraliomargarita sinensis sp. nov., isolated from a marine solar saltern.</title>
        <authorList>
            <person name="Zhou L.Y."/>
        </authorList>
    </citation>
    <scope>NUCLEOTIDE SEQUENCE [LARGE SCALE GENOMIC DNA]</scope>
    <source>
        <strain evidence="1 2">WN38</strain>
    </source>
</reference>
<dbReference type="AlphaFoldDB" id="A0A317ZI56"/>
<dbReference type="Proteomes" id="UP000247099">
    <property type="component" value="Unassembled WGS sequence"/>
</dbReference>
<dbReference type="RefSeq" id="WP_110129484.1">
    <property type="nucleotide sequence ID" value="NZ_QHJQ01000001.1"/>
</dbReference>
<dbReference type="Pfam" id="PF04338">
    <property type="entry name" value="DUF481"/>
    <property type="match status" value="1"/>
</dbReference>
<proteinExistence type="predicted"/>
<keyword evidence="2" id="KW-1185">Reference proteome</keyword>
<gene>
    <name evidence="1" type="ORF">DDZ13_00625</name>
</gene>
<sequence>MSFLKSSHLLLALCVGVTVCSGSQTIVTMKSGECLIGEVMAKSNETTLVLDSALLGEIRLPKAGILKQESYVTDEAVQAEKSDSQTGQVVKKAGTDRELPLSEEEDAHLQEESLVDKMLNLQTPDSWNGNLRFGLDFSSGDSKWKQLYTRGSLVVDPKASRNYYRYTGSYTYRTTERNGETVKSTDRYDANFTYRRDVADSIFLQNSVGGRVDEIKGINHEVQELVGVGLRVKPVEKMEFIIGGGGGVEDYDPDFEDTRSGVNPVANVFQELTWRPFEKATLAQEFNYFINPDDDAQYNYVFSASFRYRLTDLLGFEISYDQNFDNDVGNGNVRDDSRWRNAIIVYF</sequence>